<dbReference type="EMBL" id="VCQV01000008">
    <property type="protein sequence ID" value="TWP36957.1"/>
    <property type="molecule type" value="Genomic_DNA"/>
</dbReference>
<dbReference type="Proteomes" id="UP000320244">
    <property type="component" value="Unassembled WGS sequence"/>
</dbReference>
<dbReference type="OrthoDB" id="5244024at2"/>
<feature type="transmembrane region" description="Helical" evidence="2">
    <location>
        <begin position="42"/>
        <end position="60"/>
    </location>
</feature>
<gene>
    <name evidence="3" type="ORF">FGL98_07815</name>
</gene>
<dbReference type="RefSeq" id="WP_146316200.1">
    <property type="nucleotide sequence ID" value="NZ_VCQV01000008.1"/>
</dbReference>
<evidence type="ECO:0000256" key="1">
    <source>
        <dbReference type="SAM" id="MobiDB-lite"/>
    </source>
</evidence>
<dbReference type="InterPro" id="IPR021401">
    <property type="entry name" value="DUF3040"/>
</dbReference>
<dbReference type="Pfam" id="PF11239">
    <property type="entry name" value="DUF3040"/>
    <property type="match status" value="1"/>
</dbReference>
<name>A0A563E348_9MICO</name>
<keyword evidence="4" id="KW-1185">Reference proteome</keyword>
<evidence type="ECO:0000256" key="2">
    <source>
        <dbReference type="SAM" id="Phobius"/>
    </source>
</evidence>
<evidence type="ECO:0000313" key="4">
    <source>
        <dbReference type="Proteomes" id="UP000320244"/>
    </source>
</evidence>
<proteinExistence type="predicted"/>
<feature type="region of interest" description="Disordered" evidence="1">
    <location>
        <begin position="92"/>
        <end position="139"/>
    </location>
</feature>
<dbReference type="AlphaFoldDB" id="A0A563E348"/>
<feature type="transmembrane region" description="Helical" evidence="2">
    <location>
        <begin position="66"/>
        <end position="84"/>
    </location>
</feature>
<reference evidence="3 4" key="1">
    <citation type="submission" date="2019-05" db="EMBL/GenBank/DDBJ databases">
        <authorList>
            <person name="Lee S.D."/>
        </authorList>
    </citation>
    <scope>NUCLEOTIDE SEQUENCE [LARGE SCALE GENOMIC DNA]</scope>
    <source>
        <strain evidence="3 4">C5-26</strain>
    </source>
</reference>
<reference evidence="3 4" key="2">
    <citation type="submission" date="2019-08" db="EMBL/GenBank/DDBJ databases">
        <title>Jejuicoccus antrihumi gen. nov., sp. nov., a new member of the family Dermacoccaceae isolated from a cave.</title>
        <authorList>
            <person name="Schumann P."/>
            <person name="Kim I.S."/>
        </authorList>
    </citation>
    <scope>NUCLEOTIDE SEQUENCE [LARGE SCALE GENOMIC DNA]</scope>
    <source>
        <strain evidence="3 4">C5-26</strain>
    </source>
</reference>
<evidence type="ECO:0000313" key="3">
    <source>
        <dbReference type="EMBL" id="TWP36957.1"/>
    </source>
</evidence>
<comment type="caution">
    <text evidence="3">The sequence shown here is derived from an EMBL/GenBank/DDBJ whole genome shotgun (WGS) entry which is preliminary data.</text>
</comment>
<keyword evidence="2" id="KW-0472">Membrane</keyword>
<keyword evidence="2" id="KW-0812">Transmembrane</keyword>
<sequence>MPLSEHEQRLLEQMEQALYAEDPKFASHMVADPARSRARRRIVVGALGVVVGLGLVLVGAMSQQVWLAVVGFVAMVSGCAYALMPARHHLGTVEDDGSVRPARTPTQRPHHGGGPSRSRSSGGFMERLEERWDRRRHGG</sequence>
<accession>A0A563E348</accession>
<organism evidence="3 4">
    <name type="scientific">Leekyejoonella antrihumi</name>
    <dbReference type="NCBI Taxonomy" id="1660198"/>
    <lineage>
        <taxon>Bacteria</taxon>
        <taxon>Bacillati</taxon>
        <taxon>Actinomycetota</taxon>
        <taxon>Actinomycetes</taxon>
        <taxon>Micrococcales</taxon>
        <taxon>Dermacoccaceae</taxon>
        <taxon>Leekyejoonella</taxon>
    </lineage>
</organism>
<keyword evidence="2" id="KW-1133">Transmembrane helix</keyword>
<protein>
    <submittedName>
        <fullName evidence="3">DUF3040 domain-containing protein</fullName>
    </submittedName>
</protein>